<gene>
    <name evidence="3" type="ORF">A8709_32950</name>
</gene>
<dbReference type="AlphaFoldDB" id="A0A1C0ZX04"/>
<dbReference type="GO" id="GO:0051276">
    <property type="term" value="P:chromosome organization"/>
    <property type="evidence" value="ECO:0007669"/>
    <property type="project" value="InterPro"/>
</dbReference>
<evidence type="ECO:0008006" key="5">
    <source>
        <dbReference type="Google" id="ProtNLM"/>
    </source>
</evidence>
<evidence type="ECO:0000313" key="4">
    <source>
        <dbReference type="Proteomes" id="UP000093309"/>
    </source>
</evidence>
<organism evidence="3 4">
    <name type="scientific">Paenibacillus pectinilyticus</name>
    <dbReference type="NCBI Taxonomy" id="512399"/>
    <lineage>
        <taxon>Bacteria</taxon>
        <taxon>Bacillati</taxon>
        <taxon>Bacillota</taxon>
        <taxon>Bacilli</taxon>
        <taxon>Bacillales</taxon>
        <taxon>Paenibacillaceae</taxon>
        <taxon>Paenibacillus</taxon>
    </lineage>
</organism>
<dbReference type="Proteomes" id="UP000093309">
    <property type="component" value="Unassembled WGS sequence"/>
</dbReference>
<comment type="caution">
    <text evidence="3">The sequence shown here is derived from an EMBL/GenBank/DDBJ whole genome shotgun (WGS) entry which is preliminary data.</text>
</comment>
<protein>
    <recommendedName>
        <fullName evidence="5">Terminase</fullName>
    </recommendedName>
</protein>
<sequence>MALTDKQVLFAQEYIVDLNAGAAAIRAGYSEKTAYEMGYENLRKPQIAELIQQMMDERSKRTEITADMVLKEYAKIGFSNITDYLKVEQKEMATESGNIVTYKTVDIFETDMIDRHKLDAVAEIRQTKEGIALKLHDKKGALDSIARHLGMFNDSLKVDATVTKKLEEFFS</sequence>
<keyword evidence="1" id="KW-1188">Viral release from host cell</keyword>
<keyword evidence="4" id="KW-1185">Reference proteome</keyword>
<dbReference type="InterPro" id="IPR038713">
    <property type="entry name" value="Terminase_Gp1_N_sf"/>
</dbReference>
<dbReference type="STRING" id="512399.A8709_32950"/>
<dbReference type="EMBL" id="LYPC01000027">
    <property type="protein sequence ID" value="OCT12620.1"/>
    <property type="molecule type" value="Genomic_DNA"/>
</dbReference>
<keyword evidence="2" id="KW-0231">Viral genome packaging</keyword>
<reference evidence="4" key="1">
    <citation type="submission" date="2016-05" db="EMBL/GenBank/DDBJ databases">
        <title>Paenibacillus oryzae. sp. nov., isolated from the rice root.</title>
        <authorList>
            <person name="Zhang J."/>
            <person name="Zhang X."/>
        </authorList>
    </citation>
    <scope>NUCLEOTIDE SEQUENCE [LARGE SCALE GENOMIC DNA]</scope>
    <source>
        <strain evidence="4">KCTC13222</strain>
    </source>
</reference>
<dbReference type="InterPro" id="IPR005335">
    <property type="entry name" value="Terminase_ssu"/>
</dbReference>
<dbReference type="PANTHER" id="PTHR41328:SF2">
    <property type="entry name" value="TERMINASE SMALL SUBUNIT"/>
    <property type="match status" value="1"/>
</dbReference>
<dbReference type="Pfam" id="PF03592">
    <property type="entry name" value="Terminase_2"/>
    <property type="match status" value="1"/>
</dbReference>
<accession>A0A1C0ZX04</accession>
<proteinExistence type="predicted"/>
<dbReference type="Gene3D" id="1.10.10.1400">
    <property type="entry name" value="Terminase, small subunit, N-terminal DNA-binding domain, HTH motif"/>
    <property type="match status" value="1"/>
</dbReference>
<dbReference type="InterPro" id="IPR052404">
    <property type="entry name" value="SPP1-like_terminase"/>
</dbReference>
<evidence type="ECO:0000256" key="2">
    <source>
        <dbReference type="ARBA" id="ARBA00023219"/>
    </source>
</evidence>
<dbReference type="OrthoDB" id="7358785at2"/>
<evidence type="ECO:0000313" key="3">
    <source>
        <dbReference type="EMBL" id="OCT12620.1"/>
    </source>
</evidence>
<evidence type="ECO:0000256" key="1">
    <source>
        <dbReference type="ARBA" id="ARBA00022612"/>
    </source>
</evidence>
<name>A0A1C0ZX04_9BACL</name>
<dbReference type="PANTHER" id="PTHR41328">
    <property type="entry name" value="TERMINASE SMALL SUBUNIT-RELATED"/>
    <property type="match status" value="1"/>
</dbReference>